<name>A0A100JT93_STRSC</name>
<dbReference type="NCBIfam" id="NF007422">
    <property type="entry name" value="PRK09965.1"/>
    <property type="match status" value="1"/>
</dbReference>
<keyword evidence="2" id="KW-0479">Metal-binding</keyword>
<evidence type="ECO:0000313" key="6">
    <source>
        <dbReference type="EMBL" id="GAQ65247.1"/>
    </source>
</evidence>
<dbReference type="GO" id="GO:0046872">
    <property type="term" value="F:metal ion binding"/>
    <property type="evidence" value="ECO:0007669"/>
    <property type="project" value="UniProtKB-KW"/>
</dbReference>
<dbReference type="PANTHER" id="PTHR21496">
    <property type="entry name" value="FERREDOXIN-RELATED"/>
    <property type="match status" value="1"/>
</dbReference>
<sequence length="120" mass="12491">MSTHASGTAVRVAAVGDIEDGEALKVPAETSGHGEAIAVFHEGGAYFALDDTCSHGRASLSEGWIEDGEVECPLHSARFCLKSGEPQCMPATLAVRTHHVEVRDGAVWLHPGRTAAEAGA</sequence>
<dbReference type="GO" id="GO:0051213">
    <property type="term" value="F:dioxygenase activity"/>
    <property type="evidence" value="ECO:0007669"/>
    <property type="project" value="UniProtKB-KW"/>
</dbReference>
<keyword evidence="6" id="KW-0223">Dioxygenase</keyword>
<keyword evidence="1" id="KW-0001">2Fe-2S</keyword>
<dbReference type="RefSeq" id="WP_037723636.1">
    <property type="nucleotide sequence ID" value="NZ_BCMM01000029.1"/>
</dbReference>
<dbReference type="PROSITE" id="PS51296">
    <property type="entry name" value="RIESKE"/>
    <property type="match status" value="1"/>
</dbReference>
<accession>A0A100JT93</accession>
<evidence type="ECO:0000313" key="7">
    <source>
        <dbReference type="Proteomes" id="UP000067448"/>
    </source>
</evidence>
<dbReference type="AlphaFoldDB" id="A0A100JT93"/>
<dbReference type="SUPFAM" id="SSF50022">
    <property type="entry name" value="ISP domain"/>
    <property type="match status" value="1"/>
</dbReference>
<gene>
    <name evidence="6" type="primary">hcaC_3</name>
    <name evidence="6" type="ORF">SsS58_05656</name>
</gene>
<dbReference type="InterPro" id="IPR036922">
    <property type="entry name" value="Rieske_2Fe-2S_sf"/>
</dbReference>
<evidence type="ECO:0000256" key="4">
    <source>
        <dbReference type="ARBA" id="ARBA00023014"/>
    </source>
</evidence>
<dbReference type="CDD" id="cd03528">
    <property type="entry name" value="Rieske_RO_ferredoxin"/>
    <property type="match status" value="1"/>
</dbReference>
<organism evidence="6 7">
    <name type="scientific">Streptomyces scabiei</name>
    <dbReference type="NCBI Taxonomy" id="1930"/>
    <lineage>
        <taxon>Bacteria</taxon>
        <taxon>Bacillati</taxon>
        <taxon>Actinomycetota</taxon>
        <taxon>Actinomycetes</taxon>
        <taxon>Kitasatosporales</taxon>
        <taxon>Streptomycetaceae</taxon>
        <taxon>Streptomyces</taxon>
    </lineage>
</organism>
<dbReference type="GO" id="GO:0016705">
    <property type="term" value="F:oxidoreductase activity, acting on paired donors, with incorporation or reduction of molecular oxygen"/>
    <property type="evidence" value="ECO:0007669"/>
    <property type="project" value="UniProtKB-ARBA"/>
</dbReference>
<dbReference type="InterPro" id="IPR017941">
    <property type="entry name" value="Rieske_2Fe-2S"/>
</dbReference>
<evidence type="ECO:0000256" key="1">
    <source>
        <dbReference type="ARBA" id="ARBA00022714"/>
    </source>
</evidence>
<dbReference type="EMBL" id="BCMM01000029">
    <property type="protein sequence ID" value="GAQ65247.1"/>
    <property type="molecule type" value="Genomic_DNA"/>
</dbReference>
<keyword evidence="4" id="KW-0411">Iron-sulfur</keyword>
<evidence type="ECO:0000259" key="5">
    <source>
        <dbReference type="PROSITE" id="PS51296"/>
    </source>
</evidence>
<feature type="domain" description="Rieske" evidence="5">
    <location>
        <begin position="10"/>
        <end position="109"/>
    </location>
</feature>
<reference evidence="7" key="1">
    <citation type="submission" date="2015-11" db="EMBL/GenBank/DDBJ databases">
        <authorList>
            <consortium name="Cross-ministerial Strategic Innovation Promotion Program (SIP) consortium"/>
            <person name="Tomihama T."/>
            <person name="Ikenaga M."/>
            <person name="Sakai M."/>
            <person name="Okubo T."/>
            <person name="Ikeda S."/>
        </authorList>
    </citation>
    <scope>NUCLEOTIDE SEQUENCE [LARGE SCALE GENOMIC DNA]</scope>
    <source>
        <strain evidence="7">S58</strain>
    </source>
</reference>
<protein>
    <submittedName>
        <fullName evidence="6">3-phenylpropionate/cinnamic acid dioxygenase</fullName>
    </submittedName>
</protein>
<dbReference type="Proteomes" id="UP000067448">
    <property type="component" value="Unassembled WGS sequence"/>
</dbReference>
<keyword evidence="6" id="KW-0560">Oxidoreductase</keyword>
<dbReference type="OrthoDB" id="147178at2"/>
<dbReference type="GO" id="GO:0051537">
    <property type="term" value="F:2 iron, 2 sulfur cluster binding"/>
    <property type="evidence" value="ECO:0007669"/>
    <property type="project" value="UniProtKB-KW"/>
</dbReference>
<reference evidence="7" key="3">
    <citation type="submission" date="2016-02" db="EMBL/GenBank/DDBJ databases">
        <title>Draft genome of pathogenic Streptomyces sp. in Japan.</title>
        <authorList>
            <person name="Tomihama T."/>
            <person name="Ikenaga M."/>
            <person name="Sakai M."/>
            <person name="Okubo T."/>
            <person name="Ikeda S."/>
        </authorList>
    </citation>
    <scope>NUCLEOTIDE SEQUENCE [LARGE SCALE GENOMIC DNA]</scope>
    <source>
        <strain evidence="7">S58</strain>
    </source>
</reference>
<comment type="caution">
    <text evidence="6">The sequence shown here is derived from an EMBL/GenBank/DDBJ whole genome shotgun (WGS) entry which is preliminary data.</text>
</comment>
<dbReference type="PANTHER" id="PTHR21496:SF23">
    <property type="entry name" value="3-PHENYLPROPIONATE_CINNAMIC ACID DIOXYGENASE FERREDOXIN SUBUNIT"/>
    <property type="match status" value="1"/>
</dbReference>
<evidence type="ECO:0000256" key="2">
    <source>
        <dbReference type="ARBA" id="ARBA00022723"/>
    </source>
</evidence>
<dbReference type="GO" id="GO:0004497">
    <property type="term" value="F:monooxygenase activity"/>
    <property type="evidence" value="ECO:0007669"/>
    <property type="project" value="UniProtKB-ARBA"/>
</dbReference>
<keyword evidence="3" id="KW-0408">Iron</keyword>
<proteinExistence type="predicted"/>
<evidence type="ECO:0000256" key="3">
    <source>
        <dbReference type="ARBA" id="ARBA00023004"/>
    </source>
</evidence>
<reference evidence="6 7" key="2">
    <citation type="journal article" date="2016" name="Genome Announc.">
        <title>Draft Genome Sequences of Streptomyces scabiei S58, Streptomyces turgidiscabies T45, and Streptomyces acidiscabies a10, the Pathogens of Potato Common Scab, Isolated in Japan.</title>
        <authorList>
            <person name="Tomihama T."/>
            <person name="Nishi Y."/>
            <person name="Sakai M."/>
            <person name="Ikenaga M."/>
            <person name="Okubo T."/>
            <person name="Ikeda S."/>
        </authorList>
    </citation>
    <scope>NUCLEOTIDE SEQUENCE [LARGE SCALE GENOMIC DNA]</scope>
    <source>
        <strain evidence="6 7">S58</strain>
    </source>
</reference>
<dbReference type="Gene3D" id="2.102.10.10">
    <property type="entry name" value="Rieske [2Fe-2S] iron-sulphur domain"/>
    <property type="match status" value="1"/>
</dbReference>
<dbReference type="Pfam" id="PF00355">
    <property type="entry name" value="Rieske"/>
    <property type="match status" value="1"/>
</dbReference>